<dbReference type="Gene3D" id="1.10.340.30">
    <property type="entry name" value="Hypothetical protein, domain 2"/>
    <property type="match status" value="1"/>
</dbReference>
<dbReference type="FunFam" id="1.10.1670.10:FF:000003">
    <property type="entry name" value="Endonuclease III homolog"/>
    <property type="match status" value="1"/>
</dbReference>
<dbReference type="Gene3D" id="1.10.1670.10">
    <property type="entry name" value="Helix-hairpin-Helix base-excision DNA repair enzymes (C-terminal)"/>
    <property type="match status" value="1"/>
</dbReference>
<dbReference type="SMART" id="SM00525">
    <property type="entry name" value="FES"/>
    <property type="match status" value="1"/>
</dbReference>
<reference evidence="17" key="1">
    <citation type="submission" date="2018-10" db="EMBL/GenBank/DDBJ databases">
        <title>Transcriptome assembly of Aceria tosichella (Wheat curl mite) Type 2.</title>
        <authorList>
            <person name="Scully E.D."/>
            <person name="Geib S.M."/>
            <person name="Palmer N.A."/>
            <person name="Gupta A.K."/>
            <person name="Sarath G."/>
            <person name="Tatineni S."/>
        </authorList>
    </citation>
    <scope>NUCLEOTIDE SEQUENCE</scope>
    <source>
        <strain evidence="17">LincolnNE</strain>
    </source>
</reference>
<keyword evidence="10 14" id="KW-0234">DNA repair</keyword>
<dbReference type="PROSITE" id="PS01155">
    <property type="entry name" value="ENDONUCLEASE_III_2"/>
    <property type="match status" value="1"/>
</dbReference>
<comment type="caution">
    <text evidence="14">Lacks conserved residue(s) required for the propagation of feature annotation.</text>
</comment>
<dbReference type="CDD" id="cd00056">
    <property type="entry name" value="ENDO3c"/>
    <property type="match status" value="1"/>
</dbReference>
<dbReference type="PROSITE" id="PS00764">
    <property type="entry name" value="ENDONUCLEASE_III_1"/>
    <property type="match status" value="1"/>
</dbReference>
<dbReference type="GO" id="GO:0006289">
    <property type="term" value="P:nucleotide-excision repair"/>
    <property type="evidence" value="ECO:0007669"/>
    <property type="project" value="TreeGrafter"/>
</dbReference>
<evidence type="ECO:0000256" key="1">
    <source>
        <dbReference type="ARBA" id="ARBA00001966"/>
    </source>
</evidence>
<feature type="domain" description="HhH-GPD" evidence="16">
    <location>
        <begin position="62"/>
        <end position="214"/>
    </location>
</feature>
<name>A0A6G1SQ18_9ACAR</name>
<comment type="cofactor">
    <cofactor evidence="1">
        <name>[4Fe-4S] cluster</name>
        <dbReference type="ChEBI" id="CHEBI:49883"/>
    </cofactor>
</comment>
<feature type="compositionally biased region" description="Basic and acidic residues" evidence="15">
    <location>
        <begin position="284"/>
        <end position="308"/>
    </location>
</feature>
<dbReference type="HAMAP" id="MF_03183">
    <property type="entry name" value="Endonuclease_III_Nth"/>
    <property type="match status" value="1"/>
</dbReference>
<evidence type="ECO:0000313" key="17">
    <source>
        <dbReference type="EMBL" id="MDE52072.1"/>
    </source>
</evidence>
<evidence type="ECO:0000256" key="5">
    <source>
        <dbReference type="ARBA" id="ARBA00022763"/>
    </source>
</evidence>
<evidence type="ECO:0000256" key="2">
    <source>
        <dbReference type="ARBA" id="ARBA00008343"/>
    </source>
</evidence>
<protein>
    <recommendedName>
        <fullName evidence="14">Endonuclease III homolog</fullName>
        <ecNumber evidence="14">3.2.2.-</ecNumber>
        <ecNumber evidence="14">4.2.99.18</ecNumber>
    </recommendedName>
    <alternativeName>
        <fullName evidence="14">Bifunctional DNA N-glycosylase/DNA-(apurinic or apyrimidinic site) lyase</fullName>
        <shortName evidence="14">DNA glycosylase/AP lyase</shortName>
    </alternativeName>
</protein>
<accession>A0A6G1SQ18</accession>
<comment type="subcellular location">
    <subcellularLocation>
        <location evidence="14">Nucleus</location>
    </subcellularLocation>
    <subcellularLocation>
        <location evidence="14">Mitochondrion</location>
    </subcellularLocation>
</comment>
<feature type="region of interest" description="Disordered" evidence="15">
    <location>
        <begin position="268"/>
        <end position="308"/>
    </location>
</feature>
<comment type="catalytic activity">
    <reaction evidence="13 14">
        <text>2'-deoxyribonucleotide-(2'-deoxyribose 5'-phosphate)-2'-deoxyribonucleotide-DNA = a 3'-end 2'-deoxyribonucleotide-(2,3-dehydro-2,3-deoxyribose 5'-phosphate)-DNA + a 5'-end 5'-phospho-2'-deoxyribonucleoside-DNA + H(+)</text>
        <dbReference type="Rhea" id="RHEA:66592"/>
        <dbReference type="Rhea" id="RHEA-COMP:13180"/>
        <dbReference type="Rhea" id="RHEA-COMP:16897"/>
        <dbReference type="Rhea" id="RHEA-COMP:17067"/>
        <dbReference type="ChEBI" id="CHEBI:15378"/>
        <dbReference type="ChEBI" id="CHEBI:136412"/>
        <dbReference type="ChEBI" id="CHEBI:157695"/>
        <dbReference type="ChEBI" id="CHEBI:167181"/>
        <dbReference type="EC" id="4.2.99.18"/>
    </reaction>
</comment>
<dbReference type="GO" id="GO:0005739">
    <property type="term" value="C:mitochondrion"/>
    <property type="evidence" value="ECO:0007669"/>
    <property type="project" value="UniProtKB-SubCell"/>
</dbReference>
<dbReference type="SUPFAM" id="SSF48150">
    <property type="entry name" value="DNA-glycosylase"/>
    <property type="match status" value="1"/>
</dbReference>
<dbReference type="PANTHER" id="PTHR43286">
    <property type="entry name" value="ENDONUCLEASE III-LIKE PROTEIN 1"/>
    <property type="match status" value="1"/>
</dbReference>
<keyword evidence="4" id="KW-0479">Metal-binding</keyword>
<dbReference type="GO" id="GO:0000703">
    <property type="term" value="F:oxidized pyrimidine nucleobase lesion DNA N-glycosylase activity"/>
    <property type="evidence" value="ECO:0007669"/>
    <property type="project" value="UniProtKB-UniRule"/>
</dbReference>
<proteinExistence type="inferred from homology"/>
<evidence type="ECO:0000259" key="16">
    <source>
        <dbReference type="SMART" id="SM00478"/>
    </source>
</evidence>
<keyword evidence="14" id="KW-0539">Nucleus</keyword>
<keyword evidence="3" id="KW-0004">4Fe-4S</keyword>
<evidence type="ECO:0000256" key="8">
    <source>
        <dbReference type="ARBA" id="ARBA00023004"/>
    </source>
</evidence>
<keyword evidence="6 14" id="KW-0378">Hydrolase</keyword>
<dbReference type="GO" id="GO:0005634">
    <property type="term" value="C:nucleus"/>
    <property type="evidence" value="ECO:0007669"/>
    <property type="project" value="UniProtKB-SubCell"/>
</dbReference>
<dbReference type="FunFam" id="1.10.340.30:FF:000005">
    <property type="entry name" value="Endonuclease III-like protein 1"/>
    <property type="match status" value="1"/>
</dbReference>
<feature type="compositionally biased region" description="Low complexity" evidence="15">
    <location>
        <begin position="268"/>
        <end position="277"/>
    </location>
</feature>
<evidence type="ECO:0000256" key="11">
    <source>
        <dbReference type="ARBA" id="ARBA00023239"/>
    </source>
</evidence>
<comment type="similarity">
    <text evidence="2 14">Belongs to the Nth/MutY family.</text>
</comment>
<dbReference type="Pfam" id="PF00730">
    <property type="entry name" value="HhH-GPD"/>
    <property type="match status" value="1"/>
</dbReference>
<dbReference type="GO" id="GO:0051539">
    <property type="term" value="F:4 iron, 4 sulfur cluster binding"/>
    <property type="evidence" value="ECO:0007669"/>
    <property type="project" value="UniProtKB-KW"/>
</dbReference>
<evidence type="ECO:0000256" key="3">
    <source>
        <dbReference type="ARBA" id="ARBA00022485"/>
    </source>
</evidence>
<evidence type="ECO:0000256" key="7">
    <source>
        <dbReference type="ARBA" id="ARBA00022946"/>
    </source>
</evidence>
<dbReference type="AlphaFoldDB" id="A0A6G1SQ18"/>
<dbReference type="SMART" id="SM00478">
    <property type="entry name" value="ENDO3c"/>
    <property type="match status" value="1"/>
</dbReference>
<keyword evidence="17" id="KW-0540">Nuclease</keyword>
<dbReference type="GO" id="GO:0140078">
    <property type="term" value="F:class I DNA-(apurinic or apyrimidinic site) endonuclease activity"/>
    <property type="evidence" value="ECO:0007669"/>
    <property type="project" value="UniProtKB-EC"/>
</dbReference>
<comment type="function">
    <text evidence="14">Bifunctional DNA N-glycosylase with associated apurinic/apyrimidinic (AP) lyase function that catalyzes the first step in base excision repair (BER), the primary repair pathway for the repair of oxidative DNA damage. The DNA N-glycosylase activity releases the damaged DNA base from DNA by cleaving the N-glycosidic bond, leaving an AP site. The AP lyase activity cleaves the phosphodiester bond 3' to the AP site by a beta-elimination. Primarily recognizes and repairs oxidative base damage of pyrimidines.</text>
</comment>
<evidence type="ECO:0000256" key="14">
    <source>
        <dbReference type="HAMAP-Rule" id="MF_03183"/>
    </source>
</evidence>
<dbReference type="InterPro" id="IPR004035">
    <property type="entry name" value="Endouclease-III_FeS-bd_BS"/>
</dbReference>
<dbReference type="InterPro" id="IPR023170">
    <property type="entry name" value="HhH_base_excis_C"/>
</dbReference>
<dbReference type="InterPro" id="IPR003265">
    <property type="entry name" value="HhH-GPD_domain"/>
</dbReference>
<evidence type="ECO:0000256" key="4">
    <source>
        <dbReference type="ARBA" id="ARBA00022723"/>
    </source>
</evidence>
<keyword evidence="8" id="KW-0408">Iron</keyword>
<keyword evidence="7" id="KW-0809">Transit peptide</keyword>
<evidence type="ECO:0000256" key="10">
    <source>
        <dbReference type="ARBA" id="ARBA00023204"/>
    </source>
</evidence>
<dbReference type="GO" id="GO:0006285">
    <property type="term" value="P:base-excision repair, AP site formation"/>
    <property type="evidence" value="ECO:0007669"/>
    <property type="project" value="UniProtKB-UniRule"/>
</dbReference>
<evidence type="ECO:0000256" key="12">
    <source>
        <dbReference type="ARBA" id="ARBA00023295"/>
    </source>
</evidence>
<dbReference type="GO" id="GO:0046872">
    <property type="term" value="F:metal ion binding"/>
    <property type="evidence" value="ECO:0007669"/>
    <property type="project" value="UniProtKB-KW"/>
</dbReference>
<keyword evidence="5 14" id="KW-0227">DNA damage</keyword>
<sequence>MKHAKASTSFRPPENWMQMLEKIRLVRQKYPAPVDTMGCDQVGTSGAKDEIKRFEILVSLMLSSQTKDPITWAAVQKLKENNMCHVDGILGAQEKDIENLIYPAGFYRRKAIYLKKVAAILQEQYNSDIPNTIEGLCKLPGVGSKMAHLCMQEAWGINSGIGVDTHVHRISARLGWVPAKNVKTPEQTRLALESWLPREYWREINHLLVGFGQTICTPTRPKCNECANNDLCPSSTTKAGKKSGDTLVEEAKKEKGVTVKVESTEVPAAAAPTTTNKKVAKRPIKIEPGVKQELEPSARRRRPRLDNS</sequence>
<keyword evidence="9" id="KW-0411">Iron-sulfur</keyword>
<keyword evidence="12 14" id="KW-0326">Glycosidase</keyword>
<dbReference type="EC" id="3.2.2.-" evidence="14"/>
<dbReference type="PANTHER" id="PTHR43286:SF1">
    <property type="entry name" value="ENDONUCLEASE III-LIKE PROTEIN 1"/>
    <property type="match status" value="1"/>
</dbReference>
<dbReference type="Pfam" id="PF00633">
    <property type="entry name" value="HHH"/>
    <property type="match status" value="1"/>
</dbReference>
<keyword evidence="14" id="KW-0496">Mitochondrion</keyword>
<dbReference type="InterPro" id="IPR004036">
    <property type="entry name" value="Endonuclease-III-like_CS2"/>
</dbReference>
<dbReference type="EMBL" id="GGYP01007301">
    <property type="protein sequence ID" value="MDE52072.1"/>
    <property type="molecule type" value="Transcribed_RNA"/>
</dbReference>
<evidence type="ECO:0000256" key="15">
    <source>
        <dbReference type="SAM" id="MobiDB-lite"/>
    </source>
</evidence>
<evidence type="ECO:0000256" key="6">
    <source>
        <dbReference type="ARBA" id="ARBA00022801"/>
    </source>
</evidence>
<keyword evidence="17" id="KW-0255">Endonuclease</keyword>
<dbReference type="InterPro" id="IPR030841">
    <property type="entry name" value="NTH1"/>
</dbReference>
<dbReference type="GO" id="GO:0003677">
    <property type="term" value="F:DNA binding"/>
    <property type="evidence" value="ECO:0007669"/>
    <property type="project" value="UniProtKB-UniRule"/>
</dbReference>
<dbReference type="InterPro" id="IPR011257">
    <property type="entry name" value="DNA_glycosylase"/>
</dbReference>
<keyword evidence="11 14" id="KW-0456">Lyase</keyword>
<organism evidence="17">
    <name type="scientific">Aceria tosichella</name>
    <name type="common">wheat curl mite</name>
    <dbReference type="NCBI Taxonomy" id="561515"/>
    <lineage>
        <taxon>Eukaryota</taxon>
        <taxon>Metazoa</taxon>
        <taxon>Ecdysozoa</taxon>
        <taxon>Arthropoda</taxon>
        <taxon>Chelicerata</taxon>
        <taxon>Arachnida</taxon>
        <taxon>Acari</taxon>
        <taxon>Acariformes</taxon>
        <taxon>Trombidiformes</taxon>
        <taxon>Prostigmata</taxon>
        <taxon>Eupodina</taxon>
        <taxon>Eriophyoidea</taxon>
        <taxon>Eriophyidae</taxon>
        <taxon>Eriophyinae</taxon>
        <taxon>Aceriini</taxon>
        <taxon>Aceria</taxon>
    </lineage>
</organism>
<gene>
    <name evidence="17" type="primary">NTHL1</name>
    <name evidence="14" type="synonym">NTH1</name>
    <name evidence="17" type="ORF">g.10907</name>
</gene>
<dbReference type="InterPro" id="IPR003651">
    <property type="entry name" value="Endonuclease3_FeS-loop_motif"/>
</dbReference>
<evidence type="ECO:0000256" key="9">
    <source>
        <dbReference type="ARBA" id="ARBA00023014"/>
    </source>
</evidence>
<dbReference type="EC" id="4.2.99.18" evidence="14"/>
<dbReference type="InterPro" id="IPR000445">
    <property type="entry name" value="HhH_motif"/>
</dbReference>
<evidence type="ECO:0000256" key="13">
    <source>
        <dbReference type="ARBA" id="ARBA00044632"/>
    </source>
</evidence>